<feature type="region of interest" description="Disordered" evidence="1">
    <location>
        <begin position="1"/>
        <end position="20"/>
    </location>
</feature>
<reference evidence="2" key="1">
    <citation type="submission" date="2021-02" db="EMBL/GenBank/DDBJ databases">
        <authorList>
            <person name="Nowell W R."/>
        </authorList>
    </citation>
    <scope>NUCLEOTIDE SEQUENCE</scope>
</reference>
<dbReference type="AlphaFoldDB" id="A0A8S2ZST0"/>
<feature type="non-terminal residue" evidence="2">
    <location>
        <position position="1"/>
    </location>
</feature>
<feature type="compositionally biased region" description="Basic and acidic residues" evidence="1">
    <location>
        <begin position="1"/>
        <end position="12"/>
    </location>
</feature>
<name>A0A8S2ZST0_9BILA</name>
<evidence type="ECO:0000256" key="1">
    <source>
        <dbReference type="SAM" id="MobiDB-lite"/>
    </source>
</evidence>
<feature type="region of interest" description="Disordered" evidence="1">
    <location>
        <begin position="39"/>
        <end position="60"/>
    </location>
</feature>
<dbReference type="EMBL" id="CAJOBC010140822">
    <property type="protein sequence ID" value="CAF4645283.1"/>
    <property type="molecule type" value="Genomic_DNA"/>
</dbReference>
<comment type="caution">
    <text evidence="2">The sequence shown here is derived from an EMBL/GenBank/DDBJ whole genome shotgun (WGS) entry which is preliminary data.</text>
</comment>
<sequence length="60" mass="6681">FPIQSDNDKQNETSDANINIESEFSSSSLLSSLSEDYFITNNDNHEDNKSFVSISLPPTP</sequence>
<protein>
    <submittedName>
        <fullName evidence="2">Uncharacterized protein</fullName>
    </submittedName>
</protein>
<dbReference type="Proteomes" id="UP000681722">
    <property type="component" value="Unassembled WGS sequence"/>
</dbReference>
<proteinExistence type="predicted"/>
<gene>
    <name evidence="2" type="ORF">SRO942_LOCUS50250</name>
</gene>
<organism evidence="2 3">
    <name type="scientific">Didymodactylos carnosus</name>
    <dbReference type="NCBI Taxonomy" id="1234261"/>
    <lineage>
        <taxon>Eukaryota</taxon>
        <taxon>Metazoa</taxon>
        <taxon>Spiralia</taxon>
        <taxon>Gnathifera</taxon>
        <taxon>Rotifera</taxon>
        <taxon>Eurotatoria</taxon>
        <taxon>Bdelloidea</taxon>
        <taxon>Philodinida</taxon>
        <taxon>Philodinidae</taxon>
        <taxon>Didymodactylos</taxon>
    </lineage>
</organism>
<evidence type="ECO:0000313" key="2">
    <source>
        <dbReference type="EMBL" id="CAF4645283.1"/>
    </source>
</evidence>
<accession>A0A8S2ZST0</accession>
<evidence type="ECO:0000313" key="3">
    <source>
        <dbReference type="Proteomes" id="UP000681722"/>
    </source>
</evidence>